<feature type="signal peptide" evidence="1">
    <location>
        <begin position="1"/>
        <end position="22"/>
    </location>
</feature>
<dbReference type="SUPFAM" id="SSF47473">
    <property type="entry name" value="EF-hand"/>
    <property type="match status" value="1"/>
</dbReference>
<dbReference type="PROSITE" id="PS00018">
    <property type="entry name" value="EF_HAND_1"/>
    <property type="match status" value="1"/>
</dbReference>
<comment type="caution">
    <text evidence="3">The sequence shown here is derived from an EMBL/GenBank/DDBJ whole genome shotgun (WGS) entry which is preliminary data.</text>
</comment>
<dbReference type="Gene3D" id="1.10.238.10">
    <property type="entry name" value="EF-hand"/>
    <property type="match status" value="1"/>
</dbReference>
<dbReference type="InterPro" id="IPR002048">
    <property type="entry name" value="EF_hand_dom"/>
</dbReference>
<dbReference type="InterPro" id="IPR011992">
    <property type="entry name" value="EF-hand-dom_pair"/>
</dbReference>
<feature type="domain" description="EF-hand" evidence="2">
    <location>
        <begin position="66"/>
        <end position="101"/>
    </location>
</feature>
<keyword evidence="1" id="KW-0732">Signal</keyword>
<name>A0ABP7LL85_9SPHN</name>
<evidence type="ECO:0000313" key="3">
    <source>
        <dbReference type="EMBL" id="GAA3901839.1"/>
    </source>
</evidence>
<sequence length="102" mass="11400">MRAMVRLLLPLCLAAAAAPVIAQQSTPASVSVAPHARDLFERDWVLMNWALKFHDSDHDILISESEAKSAADDFRKMADTNNDGRVTPEEYRAARAFILARY</sequence>
<evidence type="ECO:0000259" key="2">
    <source>
        <dbReference type="PROSITE" id="PS50222"/>
    </source>
</evidence>
<accession>A0ABP7LL85</accession>
<protein>
    <recommendedName>
        <fullName evidence="2">EF-hand domain-containing protein</fullName>
    </recommendedName>
</protein>
<evidence type="ECO:0000256" key="1">
    <source>
        <dbReference type="SAM" id="SignalP"/>
    </source>
</evidence>
<proteinExistence type="predicted"/>
<dbReference type="Proteomes" id="UP001500827">
    <property type="component" value="Unassembled WGS sequence"/>
</dbReference>
<organism evidence="3 4">
    <name type="scientific">Sphingomonas limnosediminicola</name>
    <dbReference type="NCBI Taxonomy" id="940133"/>
    <lineage>
        <taxon>Bacteria</taxon>
        <taxon>Pseudomonadati</taxon>
        <taxon>Pseudomonadota</taxon>
        <taxon>Alphaproteobacteria</taxon>
        <taxon>Sphingomonadales</taxon>
        <taxon>Sphingomonadaceae</taxon>
        <taxon>Sphingomonas</taxon>
    </lineage>
</organism>
<dbReference type="InterPro" id="IPR018247">
    <property type="entry name" value="EF_Hand_1_Ca_BS"/>
</dbReference>
<evidence type="ECO:0000313" key="4">
    <source>
        <dbReference type="Proteomes" id="UP001500827"/>
    </source>
</evidence>
<keyword evidence="4" id="KW-1185">Reference proteome</keyword>
<dbReference type="EMBL" id="BAABBM010000001">
    <property type="protein sequence ID" value="GAA3901839.1"/>
    <property type="molecule type" value="Genomic_DNA"/>
</dbReference>
<feature type="chain" id="PRO_5046931959" description="EF-hand domain-containing protein" evidence="1">
    <location>
        <begin position="23"/>
        <end position="102"/>
    </location>
</feature>
<reference evidence="4" key="1">
    <citation type="journal article" date="2019" name="Int. J. Syst. Evol. Microbiol.">
        <title>The Global Catalogue of Microorganisms (GCM) 10K type strain sequencing project: providing services to taxonomists for standard genome sequencing and annotation.</title>
        <authorList>
            <consortium name="The Broad Institute Genomics Platform"/>
            <consortium name="The Broad Institute Genome Sequencing Center for Infectious Disease"/>
            <person name="Wu L."/>
            <person name="Ma J."/>
        </authorList>
    </citation>
    <scope>NUCLEOTIDE SEQUENCE [LARGE SCALE GENOMIC DNA]</scope>
    <source>
        <strain evidence="4">JCM 17543</strain>
    </source>
</reference>
<gene>
    <name evidence="3" type="ORF">GCM10022276_20720</name>
</gene>
<dbReference type="PROSITE" id="PS50222">
    <property type="entry name" value="EF_HAND_2"/>
    <property type="match status" value="1"/>
</dbReference>